<dbReference type="Proteomes" id="UP000292639">
    <property type="component" value="Unassembled WGS sequence"/>
</dbReference>
<evidence type="ECO:0000256" key="7">
    <source>
        <dbReference type="ARBA" id="ARBA00025067"/>
    </source>
</evidence>
<evidence type="ECO:0000256" key="5">
    <source>
        <dbReference type="ARBA" id="ARBA00022857"/>
    </source>
</evidence>
<comment type="similarity">
    <text evidence="2 8 9">Belongs to the dihydrofolate reductase family.</text>
</comment>
<dbReference type="AlphaFoldDB" id="A0A4Q9RD63"/>
<reference evidence="11 12" key="1">
    <citation type="submission" date="2018-06" db="EMBL/GenBank/DDBJ databases">
        <title>Three novel Pseudomonas species isolated from symptomatic oak.</title>
        <authorList>
            <person name="Bueno-Gonzalez V."/>
            <person name="Brady C."/>
        </authorList>
    </citation>
    <scope>NUCLEOTIDE SEQUENCE [LARGE SCALE GENOMIC DNA]</scope>
    <source>
        <strain evidence="11 12">P17C</strain>
    </source>
</reference>
<dbReference type="RefSeq" id="WP_131182819.1">
    <property type="nucleotide sequence ID" value="NZ_QJUO01000001.1"/>
</dbReference>
<dbReference type="PROSITE" id="PS51330">
    <property type="entry name" value="DHFR_2"/>
    <property type="match status" value="1"/>
</dbReference>
<dbReference type="FunFam" id="3.40.430.10:FF:000001">
    <property type="entry name" value="Dihydrofolate reductase"/>
    <property type="match status" value="1"/>
</dbReference>
<dbReference type="GO" id="GO:0046654">
    <property type="term" value="P:tetrahydrofolate biosynthetic process"/>
    <property type="evidence" value="ECO:0007669"/>
    <property type="project" value="UniProtKB-UniPathway"/>
</dbReference>
<sequence length="174" mass="19372">MLAAMTTRLPLSLIVAVADNGVIGRDNRMPWHLPAELQYFKRVTLGKPVLMGRKTWDSLGRPLPGRLNLVISRQPGLSLPGAECFGSLDAALQRADAWALEQGASELMVIGGAQLFADALPRAKRLYLTRVALEPEGDVFLPEWHDDHWRLLSRKQHPAEEGRPAYACEVWERG</sequence>
<evidence type="ECO:0000256" key="8">
    <source>
        <dbReference type="PIRNR" id="PIRNR000194"/>
    </source>
</evidence>
<dbReference type="InterPro" id="IPR024072">
    <property type="entry name" value="DHFR-like_dom_sf"/>
</dbReference>
<dbReference type="PROSITE" id="PS00075">
    <property type="entry name" value="DHFR_1"/>
    <property type="match status" value="1"/>
</dbReference>
<dbReference type="UniPathway" id="UPA00077">
    <property type="reaction ID" value="UER00158"/>
</dbReference>
<dbReference type="PANTHER" id="PTHR48069:SF3">
    <property type="entry name" value="DIHYDROFOLATE REDUCTASE"/>
    <property type="match status" value="1"/>
</dbReference>
<evidence type="ECO:0000256" key="2">
    <source>
        <dbReference type="ARBA" id="ARBA00009539"/>
    </source>
</evidence>
<evidence type="ECO:0000256" key="9">
    <source>
        <dbReference type="RuleBase" id="RU004474"/>
    </source>
</evidence>
<dbReference type="InterPro" id="IPR017925">
    <property type="entry name" value="DHFR_CS"/>
</dbReference>
<name>A0A4Q9RD63_9GAMM</name>
<feature type="domain" description="DHFR" evidence="10">
    <location>
        <begin position="10"/>
        <end position="173"/>
    </location>
</feature>
<accession>A0A4Q9RD63</accession>
<dbReference type="GO" id="GO:0005829">
    <property type="term" value="C:cytosol"/>
    <property type="evidence" value="ECO:0007669"/>
    <property type="project" value="TreeGrafter"/>
</dbReference>
<dbReference type="PRINTS" id="PR00070">
    <property type="entry name" value="DHFR"/>
</dbReference>
<dbReference type="Gene3D" id="3.40.430.10">
    <property type="entry name" value="Dihydrofolate Reductase, subunit A"/>
    <property type="match status" value="1"/>
</dbReference>
<keyword evidence="5 8" id="KW-0521">NADP</keyword>
<dbReference type="EMBL" id="QJUP01000002">
    <property type="protein sequence ID" value="TBU99301.1"/>
    <property type="molecule type" value="Genomic_DNA"/>
</dbReference>
<comment type="catalytic activity">
    <reaction evidence="8">
        <text>(6S)-5,6,7,8-tetrahydrofolate + NADP(+) = 7,8-dihydrofolate + NADPH + H(+)</text>
        <dbReference type="Rhea" id="RHEA:15009"/>
        <dbReference type="ChEBI" id="CHEBI:15378"/>
        <dbReference type="ChEBI" id="CHEBI:57451"/>
        <dbReference type="ChEBI" id="CHEBI:57453"/>
        <dbReference type="ChEBI" id="CHEBI:57783"/>
        <dbReference type="ChEBI" id="CHEBI:58349"/>
        <dbReference type="EC" id="1.5.1.3"/>
    </reaction>
</comment>
<protein>
    <recommendedName>
        <fullName evidence="3 8">Dihydrofolate reductase</fullName>
        <ecNumber evidence="3 8">1.5.1.3</ecNumber>
    </recommendedName>
</protein>
<evidence type="ECO:0000313" key="11">
    <source>
        <dbReference type="EMBL" id="TBU99301.1"/>
    </source>
</evidence>
<keyword evidence="4 8" id="KW-0554">One-carbon metabolism</keyword>
<dbReference type="PANTHER" id="PTHR48069">
    <property type="entry name" value="DIHYDROFOLATE REDUCTASE"/>
    <property type="match status" value="1"/>
</dbReference>
<keyword evidence="11" id="KW-0808">Transferase</keyword>
<dbReference type="InterPro" id="IPR001796">
    <property type="entry name" value="DHFR_dom"/>
</dbReference>
<keyword evidence="6 8" id="KW-0560">Oxidoreductase</keyword>
<organism evidence="11 12">
    <name type="scientific">Stutzerimonas kirkiae</name>
    <dbReference type="NCBI Taxonomy" id="2211392"/>
    <lineage>
        <taxon>Bacteria</taxon>
        <taxon>Pseudomonadati</taxon>
        <taxon>Pseudomonadota</taxon>
        <taxon>Gammaproteobacteria</taxon>
        <taxon>Pseudomonadales</taxon>
        <taxon>Pseudomonadaceae</taxon>
        <taxon>Stutzerimonas</taxon>
    </lineage>
</organism>
<dbReference type="SUPFAM" id="SSF53597">
    <property type="entry name" value="Dihydrofolate reductase-like"/>
    <property type="match status" value="1"/>
</dbReference>
<dbReference type="CDD" id="cd00209">
    <property type="entry name" value="DHFR"/>
    <property type="match status" value="1"/>
</dbReference>
<dbReference type="GO" id="GO:0016301">
    <property type="term" value="F:kinase activity"/>
    <property type="evidence" value="ECO:0007669"/>
    <property type="project" value="UniProtKB-KW"/>
</dbReference>
<dbReference type="GO" id="GO:0046655">
    <property type="term" value="P:folic acid metabolic process"/>
    <property type="evidence" value="ECO:0007669"/>
    <property type="project" value="TreeGrafter"/>
</dbReference>
<dbReference type="PIRSF" id="PIRSF000194">
    <property type="entry name" value="DHFR"/>
    <property type="match status" value="1"/>
</dbReference>
<dbReference type="GO" id="GO:0046452">
    <property type="term" value="P:dihydrofolate metabolic process"/>
    <property type="evidence" value="ECO:0007669"/>
    <property type="project" value="TreeGrafter"/>
</dbReference>
<dbReference type="GO" id="GO:0006730">
    <property type="term" value="P:one-carbon metabolic process"/>
    <property type="evidence" value="ECO:0007669"/>
    <property type="project" value="UniProtKB-KW"/>
</dbReference>
<evidence type="ECO:0000256" key="4">
    <source>
        <dbReference type="ARBA" id="ARBA00022563"/>
    </source>
</evidence>
<dbReference type="GO" id="GO:0004146">
    <property type="term" value="F:dihydrofolate reductase activity"/>
    <property type="evidence" value="ECO:0007669"/>
    <property type="project" value="UniProtKB-EC"/>
</dbReference>
<evidence type="ECO:0000259" key="10">
    <source>
        <dbReference type="PROSITE" id="PS51330"/>
    </source>
</evidence>
<comment type="caution">
    <text evidence="11">The sequence shown here is derived from an EMBL/GenBank/DDBJ whole genome shotgun (WGS) entry which is preliminary data.</text>
</comment>
<proteinExistence type="inferred from homology"/>
<comment type="function">
    <text evidence="7 8">Key enzyme in folate metabolism. Catalyzes an essential reaction for de novo glycine and purine synthesis, and for DNA precursor synthesis.</text>
</comment>
<dbReference type="EC" id="1.5.1.3" evidence="3 8"/>
<dbReference type="GO" id="GO:0070401">
    <property type="term" value="F:NADP+ binding"/>
    <property type="evidence" value="ECO:0007669"/>
    <property type="project" value="UniProtKB-ARBA"/>
</dbReference>
<dbReference type="OrthoDB" id="9804315at2"/>
<keyword evidence="12" id="KW-1185">Reference proteome</keyword>
<keyword evidence="11" id="KW-0418">Kinase</keyword>
<comment type="pathway">
    <text evidence="1 8">Cofactor biosynthesis; tetrahydrofolate biosynthesis; 5,6,7,8-tetrahydrofolate from 7,8-dihydrofolate: step 1/1.</text>
</comment>
<dbReference type="InterPro" id="IPR012259">
    <property type="entry name" value="DHFR"/>
</dbReference>
<evidence type="ECO:0000256" key="6">
    <source>
        <dbReference type="ARBA" id="ARBA00023002"/>
    </source>
</evidence>
<evidence type="ECO:0000256" key="3">
    <source>
        <dbReference type="ARBA" id="ARBA00012856"/>
    </source>
</evidence>
<evidence type="ECO:0000256" key="1">
    <source>
        <dbReference type="ARBA" id="ARBA00004903"/>
    </source>
</evidence>
<gene>
    <name evidence="11" type="ORF">DNJ96_03045</name>
</gene>
<dbReference type="Pfam" id="PF00186">
    <property type="entry name" value="DHFR_1"/>
    <property type="match status" value="1"/>
</dbReference>
<evidence type="ECO:0000313" key="12">
    <source>
        <dbReference type="Proteomes" id="UP000292639"/>
    </source>
</evidence>